<dbReference type="GeneID" id="40383275"/>
<evidence type="ECO:0000313" key="2">
    <source>
        <dbReference type="Proteomes" id="UP000249293"/>
    </source>
</evidence>
<dbReference type="STRING" id="4909.A0A2U9R2G2"/>
<dbReference type="RefSeq" id="XP_029320987.1">
    <property type="nucleotide sequence ID" value="XM_029465128.1"/>
</dbReference>
<organism evidence="1 2">
    <name type="scientific">Pichia kudriavzevii</name>
    <name type="common">Yeast</name>
    <name type="synonym">Issatchenkia orientalis</name>
    <dbReference type="NCBI Taxonomy" id="4909"/>
    <lineage>
        <taxon>Eukaryota</taxon>
        <taxon>Fungi</taxon>
        <taxon>Dikarya</taxon>
        <taxon>Ascomycota</taxon>
        <taxon>Saccharomycotina</taxon>
        <taxon>Pichiomycetes</taxon>
        <taxon>Pichiales</taxon>
        <taxon>Pichiaceae</taxon>
        <taxon>Pichia</taxon>
    </lineage>
</organism>
<reference evidence="1 2" key="1">
    <citation type="submission" date="2018-06" db="EMBL/GenBank/DDBJ databases">
        <title>Population genomics shows no distinction between pathogenic Candida krusei and environmental Pichia kudriavzevii: One species, four names.</title>
        <authorList>
            <person name="Douglass A.P."/>
            <person name="Offei B."/>
            <person name="Braun-Galleani S."/>
            <person name="Coughlan A.Y."/>
            <person name="Martos A."/>
            <person name="Ortiz-Merino R.A."/>
            <person name="Byrne K.P."/>
            <person name="Wolfe K.H."/>
        </authorList>
    </citation>
    <scope>NUCLEOTIDE SEQUENCE [LARGE SCALE GENOMIC DNA]</scope>
    <source>
        <strain evidence="1 2">CBS573</strain>
    </source>
</reference>
<dbReference type="InterPro" id="IPR036322">
    <property type="entry name" value="WD40_repeat_dom_sf"/>
</dbReference>
<dbReference type="Proteomes" id="UP000249293">
    <property type="component" value="Chromosome 2"/>
</dbReference>
<sequence>MNKHFMFDMQQIPATKKVLSHSSFPVSVFYDFRYSIEPAVNIEPEASKPPNRFSLSQWETLLGKNQLDTYKHLFPEQDDEKEDDLDMEGDLETRNDKIMDTESVKLPERHFGQNTLKVFFDYCTLGQCQFVFRSNIIASEVLRGKKEHLPDFLLLLLQNGDLLVINITATYDKNFETYLFKYFATICARSSIARGNWMLSDHHTYSFSYSANSDLIFLTCSNCLQFIFKVHINEEDFMSVRLTRLNNLKTGIIVNQCMLTLNENTDAFLFAELKNNILYLKCMTDFTQFTESKITMKKAFEIPLHMVPLPDTNCVLFLQETGYTIKSFSFCIGGDDYASITEKYPLQNKNFMIDTFYIPKRKILTEDSENYLETGLQFSQVLVSTSHNASIYLINIYYDRTRHKYISNMTRLFKANTIASFFRLEMQHSEGSPTGIYEFEFSNEMGLSESKLGKITYEKGKPLFETIQTLYSLPNNYPMYDFEVVPARNRFSIEDKPNQFWALTGSGSAHSLTRLVQGYDTKIHELLEIYGVTKIYNAGNEYFWLSGPMRSYLVRYVRGDDKVDLILSIDEQIQNTFILDSYSYAISTGHFYVLENGTIVSQHRLPGECQLGILSEDTVILSVRSLDDKFSLCACFIAVTKSGDEVLVKFTDINTPWRTSSMSLVTCLSFFKDSYVVIGENDGTIQVYDIRNNNIQPLGDRIELSKIIKNCHGNFILYQLVERDNLVYFSSTSGEYAVGELVIVNAEVTLEIKQYNKLSDTTPIDICISSPFENYTLLIGKYLWKYDQHINGTPERVYIGEDESEPVTYALPYYDYCLILQDNRLLTSIIAHEPTTIIKSKKFGIPCMKMLNYPVLNLLVLIKVPGIHDNIQPLIFIDQKKAKALKSSFEFEWKDQEFPTCLAELRTYTEQNKFHVSLLVGSCVGKNSCGHLRLLRVSRHESSKVNVKVLSSSKEQTPISDISTLVHPYESKTYVVCSSKNVLFYYELDDYKFTNKSVLYTATENIKKFELTILGESKGDYGLSIIVILQNNTSVSLRCSSFEEMQIEKHRNQFTSNALTLGRNIDVYADYNKEIVTLESQFTNPTFIDIGYVPRLAFTEDYSPWISLREKQKEDRKSFVTVGLNGQADLITTGTLTSKFVGSNVIPCEKITSWDYNRE</sequence>
<evidence type="ECO:0008006" key="3">
    <source>
        <dbReference type="Google" id="ProtNLM"/>
    </source>
</evidence>
<keyword evidence="2" id="KW-1185">Reference proteome</keyword>
<protein>
    <recommendedName>
        <fullName evidence="3">Cleavage/polyadenylation specificity factor A subunit N-terminal domain-containing protein</fullName>
    </recommendedName>
</protein>
<accession>A0A2U9R2G2</accession>
<name>A0A2U9R2G2_PICKU</name>
<dbReference type="AlphaFoldDB" id="A0A2U9R2G2"/>
<gene>
    <name evidence="1" type="ORF">C5L36_0B07590</name>
</gene>
<dbReference type="SUPFAM" id="SSF50978">
    <property type="entry name" value="WD40 repeat-like"/>
    <property type="match status" value="1"/>
</dbReference>
<dbReference type="VEuPathDB" id="FungiDB:C5L36_0B07590"/>
<dbReference type="OrthoDB" id="3992188at2759"/>
<dbReference type="EMBL" id="CP028774">
    <property type="protein sequence ID" value="AWU75510.1"/>
    <property type="molecule type" value="Genomic_DNA"/>
</dbReference>
<dbReference type="KEGG" id="pkz:C5L36_0B07590"/>
<proteinExistence type="predicted"/>
<evidence type="ECO:0000313" key="1">
    <source>
        <dbReference type="EMBL" id="AWU75510.1"/>
    </source>
</evidence>